<accession>A0AAU9VT37</accession>
<feature type="signal peptide" evidence="1">
    <location>
        <begin position="1"/>
        <end position="19"/>
    </location>
</feature>
<proteinExistence type="predicted"/>
<protein>
    <recommendedName>
        <fullName evidence="2">Fibrinogen C-terminal domain-containing protein</fullName>
    </recommendedName>
</protein>
<organism evidence="3 4">
    <name type="scientific">Pocillopora meandrina</name>
    <dbReference type="NCBI Taxonomy" id="46732"/>
    <lineage>
        <taxon>Eukaryota</taxon>
        <taxon>Metazoa</taxon>
        <taxon>Cnidaria</taxon>
        <taxon>Anthozoa</taxon>
        <taxon>Hexacorallia</taxon>
        <taxon>Scleractinia</taxon>
        <taxon>Astrocoeniina</taxon>
        <taxon>Pocilloporidae</taxon>
        <taxon>Pocillopora</taxon>
    </lineage>
</organism>
<name>A0AAU9VT37_9CNID</name>
<keyword evidence="1" id="KW-0732">Signal</keyword>
<keyword evidence="4" id="KW-1185">Reference proteome</keyword>
<gene>
    <name evidence="3" type="ORF">PMEA_00022117</name>
</gene>
<dbReference type="InterPro" id="IPR036056">
    <property type="entry name" value="Fibrinogen-like_C"/>
</dbReference>
<dbReference type="AlphaFoldDB" id="A0AAU9VT37"/>
<evidence type="ECO:0000313" key="3">
    <source>
        <dbReference type="EMBL" id="CAH3037489.1"/>
    </source>
</evidence>
<reference evidence="3 4" key="1">
    <citation type="submission" date="2022-05" db="EMBL/GenBank/DDBJ databases">
        <authorList>
            <consortium name="Genoscope - CEA"/>
            <person name="William W."/>
        </authorList>
    </citation>
    <scope>NUCLEOTIDE SEQUENCE [LARGE SCALE GENOMIC DNA]</scope>
</reference>
<dbReference type="Proteomes" id="UP001159428">
    <property type="component" value="Unassembled WGS sequence"/>
</dbReference>
<sequence length="171" mass="19066">MIGVIFSITLHIFLCTVLSKSCSDLKRLDPKAISGNFLIDPNGEGGLTPYHVICDMSDKDGVGMTVISHDSENRTLVDGCEHPGCYSRSLFHDWLNQTRNWWVSRDSMDMAYWGGGAAPDSDKCACGMKGTCAKRGDRCNCDMNDRKWREDSGLLNEKTHLPVKQLRFGDV</sequence>
<comment type="caution">
    <text evidence="3">The sequence shown here is derived from an EMBL/GenBank/DDBJ whole genome shotgun (WGS) entry which is preliminary data.</text>
</comment>
<feature type="non-terminal residue" evidence="3">
    <location>
        <position position="171"/>
    </location>
</feature>
<dbReference type="Gene3D" id="3.30.750.130">
    <property type="match status" value="1"/>
</dbReference>
<dbReference type="NCBIfam" id="NF040941">
    <property type="entry name" value="GGGWT_bact"/>
    <property type="match status" value="1"/>
</dbReference>
<evidence type="ECO:0000313" key="4">
    <source>
        <dbReference type="Proteomes" id="UP001159428"/>
    </source>
</evidence>
<dbReference type="Gene3D" id="2.60.120.1000">
    <property type="match status" value="1"/>
</dbReference>
<dbReference type="SUPFAM" id="SSF56496">
    <property type="entry name" value="Fibrinogen C-terminal domain-like"/>
    <property type="match status" value="1"/>
</dbReference>
<feature type="chain" id="PRO_5043919751" description="Fibrinogen C-terminal domain-containing protein" evidence="1">
    <location>
        <begin position="20"/>
        <end position="171"/>
    </location>
</feature>
<evidence type="ECO:0000256" key="1">
    <source>
        <dbReference type="SAM" id="SignalP"/>
    </source>
</evidence>
<feature type="domain" description="Fibrinogen C-terminal" evidence="2">
    <location>
        <begin position="13"/>
        <end position="69"/>
    </location>
</feature>
<dbReference type="EMBL" id="CALNXJ010000004">
    <property type="protein sequence ID" value="CAH3037489.1"/>
    <property type="molecule type" value="Genomic_DNA"/>
</dbReference>
<dbReference type="PROSITE" id="PS51406">
    <property type="entry name" value="FIBRINOGEN_C_2"/>
    <property type="match status" value="1"/>
</dbReference>
<evidence type="ECO:0000259" key="2">
    <source>
        <dbReference type="PROSITE" id="PS51406"/>
    </source>
</evidence>
<dbReference type="InterPro" id="IPR002181">
    <property type="entry name" value="Fibrinogen_a/b/g_C_dom"/>
</dbReference>